<evidence type="ECO:0000313" key="1">
    <source>
        <dbReference type="Proteomes" id="UP000887579"/>
    </source>
</evidence>
<reference evidence="2" key="1">
    <citation type="submission" date="2022-11" db="UniProtKB">
        <authorList>
            <consortium name="WormBaseParasite"/>
        </authorList>
    </citation>
    <scope>IDENTIFICATION</scope>
</reference>
<dbReference type="WBParaSite" id="ES5_v2.g15570.t1">
    <property type="protein sequence ID" value="ES5_v2.g15570.t1"/>
    <property type="gene ID" value="ES5_v2.g15570"/>
</dbReference>
<dbReference type="Proteomes" id="UP000887579">
    <property type="component" value="Unplaced"/>
</dbReference>
<proteinExistence type="predicted"/>
<name>A0AC34FE38_9BILA</name>
<accession>A0AC34FE38</accession>
<organism evidence="1 2">
    <name type="scientific">Panagrolaimus sp. ES5</name>
    <dbReference type="NCBI Taxonomy" id="591445"/>
    <lineage>
        <taxon>Eukaryota</taxon>
        <taxon>Metazoa</taxon>
        <taxon>Ecdysozoa</taxon>
        <taxon>Nematoda</taxon>
        <taxon>Chromadorea</taxon>
        <taxon>Rhabditida</taxon>
        <taxon>Tylenchina</taxon>
        <taxon>Panagrolaimomorpha</taxon>
        <taxon>Panagrolaimoidea</taxon>
        <taxon>Panagrolaimidae</taxon>
        <taxon>Panagrolaimus</taxon>
    </lineage>
</organism>
<protein>
    <submittedName>
        <fullName evidence="2">Matrix metalloproteinase</fullName>
    </submittedName>
</protein>
<evidence type="ECO:0000313" key="2">
    <source>
        <dbReference type="WBParaSite" id="ES5_v2.g15570.t1"/>
    </source>
</evidence>
<sequence>MKFIFILVMVMVYQVFGWKENRIKRMPQHANYTPVTNDVAMRYLTHFGYVNPPKDTAIASLQNVSQRNLEIPLEIVIRSFQEFNNLPITGELDEATKTFMASPRCGIKDNIKNLRFNIPMPWKNQKITYAVLNTSPYLALVDFRKVIRKAFDIWSSVIPRDFEETELKNSADIKIKFLTGVHGDHPDGASENYKNQNVLAHAGVQVFSNSNSHGFVHFDTEQNWKIYKTGDKVSFLTHDVLLVAIHEIGHALE</sequence>